<reference evidence="1" key="1">
    <citation type="submission" date="2022-02" db="EMBL/GenBank/DDBJ databases">
        <title>Plant Genome Project.</title>
        <authorList>
            <person name="Zhang R.-G."/>
        </authorList>
    </citation>
    <scope>NUCLEOTIDE SEQUENCE</scope>
    <source>
        <strain evidence="1">AT1</strain>
    </source>
</reference>
<gene>
    <name evidence="1" type="ORF">RHMOL_Rhmol06G0280200</name>
</gene>
<protein>
    <submittedName>
        <fullName evidence="1">Uncharacterized protein</fullName>
    </submittedName>
</protein>
<proteinExistence type="predicted"/>
<comment type="caution">
    <text evidence="1">The sequence shown here is derived from an EMBL/GenBank/DDBJ whole genome shotgun (WGS) entry which is preliminary data.</text>
</comment>
<evidence type="ECO:0000313" key="2">
    <source>
        <dbReference type="Proteomes" id="UP001062846"/>
    </source>
</evidence>
<sequence>MFSLRFAICLTELMAYEQNFQAFQEPMAQFESEGDVSLKQKCGLTSAPAMAAENGNGCFDCNICLDSAHDPVVTLCGHLYCWPCIYKWLHVQTTASFESIEPPKCPVCKAKISESSLVPLYGRGNSSSESNSKRPHRDVVPPRRPPALAVDTTVASHQNHQLHAHPFHSLPQPLQHQQFFPHPNYGNYASMAASNFGGMAMTGIFPTVGMFGEMVFARMFGSSDPSLFPYPYSSTAYTSMGNGSPRLRRQEMQLDKSLNRRSENSKSNKSGHYDGISTELIEGTTQAHALLLTMSQQRLTNKRYGGACGYDNTFHAGFGTNTVAVSGALFKGGEACGACYRVMCDYKIDPKWCLPHGVVTITATNLCPPNNNGGWCNPPRHHFDMSMPAFSRIARQGDEGIVPVLYTRVSCRRKGGVRFTLKGESNFNMVMISNVGGSGDVKAAWIRGPIKTRTMTWVPMHRNWGANWQSDVGGSSKPNAVV</sequence>
<keyword evidence="2" id="KW-1185">Reference proteome</keyword>
<name>A0ACC0NH65_RHOML</name>
<organism evidence="1 2">
    <name type="scientific">Rhododendron molle</name>
    <name type="common">Chinese azalea</name>
    <name type="synonym">Azalea mollis</name>
    <dbReference type="NCBI Taxonomy" id="49168"/>
    <lineage>
        <taxon>Eukaryota</taxon>
        <taxon>Viridiplantae</taxon>
        <taxon>Streptophyta</taxon>
        <taxon>Embryophyta</taxon>
        <taxon>Tracheophyta</taxon>
        <taxon>Spermatophyta</taxon>
        <taxon>Magnoliopsida</taxon>
        <taxon>eudicotyledons</taxon>
        <taxon>Gunneridae</taxon>
        <taxon>Pentapetalae</taxon>
        <taxon>asterids</taxon>
        <taxon>Ericales</taxon>
        <taxon>Ericaceae</taxon>
        <taxon>Ericoideae</taxon>
        <taxon>Rhodoreae</taxon>
        <taxon>Rhododendron</taxon>
    </lineage>
</organism>
<dbReference type="EMBL" id="CM046393">
    <property type="protein sequence ID" value="KAI8552611.1"/>
    <property type="molecule type" value="Genomic_DNA"/>
</dbReference>
<dbReference type="Proteomes" id="UP001062846">
    <property type="component" value="Chromosome 6"/>
</dbReference>
<accession>A0ACC0NH65</accession>
<evidence type="ECO:0000313" key="1">
    <source>
        <dbReference type="EMBL" id="KAI8552611.1"/>
    </source>
</evidence>